<name>A0A398BFH2_9BACI</name>
<organism evidence="1 2">
    <name type="scientific">Mesobacillus zeae</name>
    <dbReference type="NCBI Taxonomy" id="1917180"/>
    <lineage>
        <taxon>Bacteria</taxon>
        <taxon>Bacillati</taxon>
        <taxon>Bacillota</taxon>
        <taxon>Bacilli</taxon>
        <taxon>Bacillales</taxon>
        <taxon>Bacillaceae</taxon>
        <taxon>Mesobacillus</taxon>
    </lineage>
</organism>
<dbReference type="RefSeq" id="WP_119110917.1">
    <property type="nucleotide sequence ID" value="NZ_CBCSEO010000001.1"/>
</dbReference>
<dbReference type="Proteomes" id="UP000265816">
    <property type="component" value="Unassembled WGS sequence"/>
</dbReference>
<dbReference type="OrthoDB" id="2589702at2"/>
<proteinExistence type="predicted"/>
<accession>A0A398BFH2</accession>
<keyword evidence="2" id="KW-1185">Reference proteome</keyword>
<gene>
    <name evidence="1" type="ORF">D1970_00445</name>
</gene>
<reference evidence="1 2" key="1">
    <citation type="submission" date="2018-08" db="EMBL/GenBank/DDBJ databases">
        <title>Bacillus jemisoniae sp. nov., Bacillus chryseoplanitiae sp. nov., Bacillus resnikiae sp. nov., and Bacillus frankliniae sp. nov., isolated from Viking spacecraft and associated surfaces.</title>
        <authorList>
            <person name="Seuylemezian A."/>
            <person name="Vaishampayan P."/>
        </authorList>
    </citation>
    <scope>NUCLEOTIDE SEQUENCE [LARGE SCALE GENOMIC DNA]</scope>
    <source>
        <strain evidence="1 2">JJ-247</strain>
    </source>
</reference>
<evidence type="ECO:0000313" key="1">
    <source>
        <dbReference type="EMBL" id="RID89005.1"/>
    </source>
</evidence>
<protein>
    <submittedName>
        <fullName evidence="1">Uncharacterized protein</fullName>
    </submittedName>
</protein>
<dbReference type="EMBL" id="QWVT01000001">
    <property type="protein sequence ID" value="RID89005.1"/>
    <property type="molecule type" value="Genomic_DNA"/>
</dbReference>
<sequence length="264" mass="29248">MKIRIIKAGVSTYWYADKIGEVFDVTGTDHPTRSGYSVRYDGECSKYYVTSDDCEIVNEEADEMDVIEKMQAEITELKSRVAALEGTKVSIREAGGKSLLPKTPQQIRDEIVAKAKADVASIVGEYEGFRTTIGRFNNQYVIPKFFVNKEKRAVTALIYGGFSHDLLLKGIAKADPSDCFNAHLGKAIALRRALGLEVPAEYYNAPQPTEVRVGDIISPIDLDKRDKVVGQSVTGRNEITVENASYYFGIGKAKFIDDSREVAE</sequence>
<dbReference type="AlphaFoldDB" id="A0A398BFH2"/>
<evidence type="ECO:0000313" key="2">
    <source>
        <dbReference type="Proteomes" id="UP000265816"/>
    </source>
</evidence>
<comment type="caution">
    <text evidence="1">The sequence shown here is derived from an EMBL/GenBank/DDBJ whole genome shotgun (WGS) entry which is preliminary data.</text>
</comment>